<sequence length="128" mass="14163">MNDILIMIIISLGTLFILLAAIGLLRMPDLYLRMSVTTKAATLGVGLILLGLALYYMETSITTRVIAIIVFLLLTAPISAHVIGRAAYFVGVPMWKKTKIDDLKGMYNTKTHDLMSGFEEEEKPEAED</sequence>
<feature type="transmembrane region" description="Helical" evidence="1">
    <location>
        <begin position="37"/>
        <end position="57"/>
    </location>
</feature>
<dbReference type="PANTHER" id="PTHR34703">
    <property type="entry name" value="ANTIPORTER SUBUNIT MNHG2-RELATED"/>
    <property type="match status" value="1"/>
</dbReference>
<dbReference type="RefSeq" id="WP_109360620.1">
    <property type="nucleotide sequence ID" value="NZ_QFRJ01000017.1"/>
</dbReference>
<protein>
    <submittedName>
        <fullName evidence="2">Na+/H+ antiporter subunit G</fullName>
    </submittedName>
</protein>
<keyword evidence="3" id="KW-1185">Reference proteome</keyword>
<proteinExistence type="predicted"/>
<dbReference type="Pfam" id="PF03334">
    <property type="entry name" value="PhaG_MnhG_YufB"/>
    <property type="match status" value="1"/>
</dbReference>
<keyword evidence="1" id="KW-0812">Transmembrane</keyword>
<dbReference type="GO" id="GO:0015385">
    <property type="term" value="F:sodium:proton antiporter activity"/>
    <property type="evidence" value="ECO:0007669"/>
    <property type="project" value="TreeGrafter"/>
</dbReference>
<dbReference type="AlphaFoldDB" id="A0A2U2X0Y6"/>
<gene>
    <name evidence="2" type="ORF">DIT68_14895</name>
</gene>
<comment type="caution">
    <text evidence="2">The sequence shown here is derived from an EMBL/GenBank/DDBJ whole genome shotgun (WGS) entry which is preliminary data.</text>
</comment>
<reference evidence="2 3" key="2">
    <citation type="submission" date="2018-05" db="EMBL/GenBank/DDBJ databases">
        <authorList>
            <person name="Lanie J.A."/>
            <person name="Ng W.-L."/>
            <person name="Kazmierczak K.M."/>
            <person name="Andrzejewski T.M."/>
            <person name="Davidsen T.M."/>
            <person name="Wayne K.J."/>
            <person name="Tettelin H."/>
            <person name="Glass J.I."/>
            <person name="Rusch D."/>
            <person name="Podicherti R."/>
            <person name="Tsui H.-C.T."/>
            <person name="Winkler M.E."/>
        </authorList>
    </citation>
    <scope>NUCLEOTIDE SEQUENCE [LARGE SCALE GENOMIC DNA]</scope>
    <source>
        <strain evidence="2 3">C305</strain>
    </source>
</reference>
<evidence type="ECO:0000313" key="2">
    <source>
        <dbReference type="EMBL" id="PWH81420.1"/>
    </source>
</evidence>
<evidence type="ECO:0000256" key="1">
    <source>
        <dbReference type="SAM" id="Phobius"/>
    </source>
</evidence>
<feature type="transmembrane region" description="Helical" evidence="1">
    <location>
        <begin position="63"/>
        <end position="90"/>
    </location>
</feature>
<keyword evidence="1" id="KW-0472">Membrane</keyword>
<evidence type="ECO:0000313" key="3">
    <source>
        <dbReference type="Proteomes" id="UP000245370"/>
    </source>
</evidence>
<accession>A0A2U2X0Y6</accession>
<dbReference type="EMBL" id="QFRJ01000017">
    <property type="protein sequence ID" value="PWH81420.1"/>
    <property type="molecule type" value="Genomic_DNA"/>
</dbReference>
<feature type="transmembrane region" description="Helical" evidence="1">
    <location>
        <begin position="6"/>
        <end position="25"/>
    </location>
</feature>
<dbReference type="InterPro" id="IPR005133">
    <property type="entry name" value="PhaG_MnhG_YufB"/>
</dbReference>
<dbReference type="NCBIfam" id="NF009314">
    <property type="entry name" value="PRK12674.1-2"/>
    <property type="match status" value="1"/>
</dbReference>
<organism evidence="2 3">
    <name type="scientific">Brumimicrobium oceani</name>
    <dbReference type="NCBI Taxonomy" id="2100725"/>
    <lineage>
        <taxon>Bacteria</taxon>
        <taxon>Pseudomonadati</taxon>
        <taxon>Bacteroidota</taxon>
        <taxon>Flavobacteriia</taxon>
        <taxon>Flavobacteriales</taxon>
        <taxon>Crocinitomicaceae</taxon>
        <taxon>Brumimicrobium</taxon>
    </lineage>
</organism>
<dbReference type="Proteomes" id="UP000245370">
    <property type="component" value="Unassembled WGS sequence"/>
</dbReference>
<dbReference type="NCBIfam" id="TIGR01300">
    <property type="entry name" value="CPA3_mnhG_phaG"/>
    <property type="match status" value="1"/>
</dbReference>
<dbReference type="PANTHER" id="PTHR34703:SF1">
    <property type="entry name" value="ANTIPORTER SUBUNIT MNHG2-RELATED"/>
    <property type="match status" value="1"/>
</dbReference>
<reference evidence="2 3" key="1">
    <citation type="submission" date="2018-05" db="EMBL/GenBank/DDBJ databases">
        <title>Brumimicrobium oceani sp. nov., isolated from coastal sediment.</title>
        <authorList>
            <person name="Kou Y."/>
        </authorList>
    </citation>
    <scope>NUCLEOTIDE SEQUENCE [LARGE SCALE GENOMIC DNA]</scope>
    <source>
        <strain evidence="2 3">C305</strain>
    </source>
</reference>
<keyword evidence="1" id="KW-1133">Transmembrane helix</keyword>
<name>A0A2U2X0Y6_9FLAO</name>
<dbReference type="OrthoDB" id="9806575at2"/>